<proteinExistence type="predicted"/>
<feature type="compositionally biased region" description="Polar residues" evidence="1">
    <location>
        <begin position="240"/>
        <end position="254"/>
    </location>
</feature>
<feature type="region of interest" description="Disordered" evidence="1">
    <location>
        <begin position="239"/>
        <end position="333"/>
    </location>
</feature>
<gene>
    <name evidence="3" type="primary">Cni-soc-1</name>
    <name evidence="3" type="synonym">Cnig_chr_V.g16917</name>
    <name evidence="3" type="ORF">B9Z55_016917</name>
</gene>
<evidence type="ECO:0000256" key="1">
    <source>
        <dbReference type="SAM" id="MobiDB-lite"/>
    </source>
</evidence>
<dbReference type="InterPro" id="IPR001849">
    <property type="entry name" value="PH_domain"/>
</dbReference>
<dbReference type="SMART" id="SM00233">
    <property type="entry name" value="PH"/>
    <property type="match status" value="1"/>
</dbReference>
<protein>
    <recommendedName>
        <fullName evidence="2">PH domain-containing protein</fullName>
    </recommendedName>
</protein>
<accession>A0A2G5T775</accession>
<feature type="region of interest" description="Disordered" evidence="1">
    <location>
        <begin position="359"/>
        <end position="390"/>
    </location>
</feature>
<dbReference type="GO" id="GO:0007165">
    <property type="term" value="P:signal transduction"/>
    <property type="evidence" value="ECO:0007669"/>
    <property type="project" value="TreeGrafter"/>
</dbReference>
<dbReference type="PROSITE" id="PS50003">
    <property type="entry name" value="PH_DOMAIN"/>
    <property type="match status" value="1"/>
</dbReference>
<dbReference type="Proteomes" id="UP000230233">
    <property type="component" value="Chromosome V"/>
</dbReference>
<dbReference type="AlphaFoldDB" id="A0A2G5T775"/>
<feature type="compositionally biased region" description="Basic residues" evidence="1">
    <location>
        <begin position="214"/>
        <end position="226"/>
    </location>
</feature>
<reference evidence="4" key="1">
    <citation type="submission" date="2017-10" db="EMBL/GenBank/DDBJ databases">
        <title>Rapid genome shrinkage in a self-fertile nematode reveals novel sperm competition proteins.</title>
        <authorList>
            <person name="Yin D."/>
            <person name="Schwarz E.M."/>
            <person name="Thomas C.G."/>
            <person name="Felde R.L."/>
            <person name="Korf I.F."/>
            <person name="Cutter A.D."/>
            <person name="Schartner C.M."/>
            <person name="Ralston E.J."/>
            <person name="Meyer B.J."/>
            <person name="Haag E.S."/>
        </authorList>
    </citation>
    <scope>NUCLEOTIDE SEQUENCE [LARGE SCALE GENOMIC DNA]</scope>
    <source>
        <strain evidence="4">JU1422</strain>
    </source>
</reference>
<organism evidence="3 4">
    <name type="scientific">Caenorhabditis nigoni</name>
    <dbReference type="NCBI Taxonomy" id="1611254"/>
    <lineage>
        <taxon>Eukaryota</taxon>
        <taxon>Metazoa</taxon>
        <taxon>Ecdysozoa</taxon>
        <taxon>Nematoda</taxon>
        <taxon>Chromadorea</taxon>
        <taxon>Rhabditida</taxon>
        <taxon>Rhabditina</taxon>
        <taxon>Rhabditomorpha</taxon>
        <taxon>Rhabditoidea</taxon>
        <taxon>Rhabditidae</taxon>
        <taxon>Peloderinae</taxon>
        <taxon>Caenorhabditis</taxon>
    </lineage>
</organism>
<comment type="caution">
    <text evidence="3">The sequence shown here is derived from an EMBL/GenBank/DDBJ whole genome shotgun (WGS) entry which is preliminary data.</text>
</comment>
<dbReference type="SUPFAM" id="SSF50729">
    <property type="entry name" value="PH domain-like"/>
    <property type="match status" value="1"/>
</dbReference>
<dbReference type="InterPro" id="IPR011993">
    <property type="entry name" value="PH-like_dom_sf"/>
</dbReference>
<feature type="compositionally biased region" description="Low complexity" evidence="1">
    <location>
        <begin position="256"/>
        <end position="272"/>
    </location>
</feature>
<feature type="compositionally biased region" description="Polar residues" evidence="1">
    <location>
        <begin position="284"/>
        <end position="310"/>
    </location>
</feature>
<dbReference type="STRING" id="1611254.A0A2G5T775"/>
<evidence type="ECO:0000313" key="3">
    <source>
        <dbReference type="EMBL" id="PIC23110.1"/>
    </source>
</evidence>
<dbReference type="InterPro" id="IPR046355">
    <property type="entry name" value="Gab1-4-like"/>
</dbReference>
<dbReference type="PANTHER" id="PTHR45960:SF2">
    <property type="entry name" value="PROTEIN DAUGHTER OF SEVENLESS"/>
    <property type="match status" value="1"/>
</dbReference>
<feature type="region of interest" description="Disordered" evidence="1">
    <location>
        <begin position="404"/>
        <end position="437"/>
    </location>
</feature>
<dbReference type="GO" id="GO:0035591">
    <property type="term" value="F:signaling adaptor activity"/>
    <property type="evidence" value="ECO:0007669"/>
    <property type="project" value="TreeGrafter"/>
</dbReference>
<keyword evidence="4" id="KW-1185">Reference proteome</keyword>
<name>A0A2G5T775_9PELO</name>
<dbReference type="GO" id="GO:0005737">
    <property type="term" value="C:cytoplasm"/>
    <property type="evidence" value="ECO:0007669"/>
    <property type="project" value="TreeGrafter"/>
</dbReference>
<evidence type="ECO:0000259" key="2">
    <source>
        <dbReference type="PROSITE" id="PS50003"/>
    </source>
</evidence>
<dbReference type="EMBL" id="PDUG01000005">
    <property type="protein sequence ID" value="PIC23110.1"/>
    <property type="molecule type" value="Genomic_DNA"/>
</dbReference>
<dbReference type="PANTHER" id="PTHR45960">
    <property type="entry name" value="GRB2-ASSOCIATED-BINDING PROTEIN"/>
    <property type="match status" value="1"/>
</dbReference>
<feature type="domain" description="PH" evidence="2">
    <location>
        <begin position="19"/>
        <end position="145"/>
    </location>
</feature>
<evidence type="ECO:0000313" key="4">
    <source>
        <dbReference type="Proteomes" id="UP000230233"/>
    </source>
</evidence>
<feature type="region of interest" description="Disordered" evidence="1">
    <location>
        <begin position="204"/>
        <end position="226"/>
    </location>
</feature>
<dbReference type="Gene3D" id="2.30.29.30">
    <property type="entry name" value="Pleckstrin-homology domain (PH domain)/Phosphotyrosine-binding domain (PTB)"/>
    <property type="match status" value="1"/>
</dbReference>
<dbReference type="OrthoDB" id="67516at2759"/>
<sequence length="547" mass="61896">MTIGCSPTSIYKMSIPDENIILEGSLKRCKKYKLFKTKWIEHYFVLYCRDPGRNLYAIDEFKSSRKNELKKRFKMELVARVESNLSISDPSVLCSSTAQNHHPDTLHSIFGIGFRVHNVLKDLYLVAKNDEEMTLWVNEICKICKLHRQNDDDSQAADSSISGMSMSSQSLDMSLMERQQFADNPKTSTCNSSNVDESEERMGHFNFGGFRSRPTSKRAYHSSVRKKSVAMREFARKYSSLPNTPSDASSNQLYYNAPPNANTNQTTKQQKPSSDPKSFLRMQQFKSVNSNPNYNNLPDTRSETSSMYSSRRTEDDSVSYTSGPPVPPPRARHMGNTRFIKMYQNGQINRLHMIPASTSMGRVVGGDDAEESSGETMKPGTSMNRAYPDSLASSEGIPIYDLSGRTIIGRAPPPIDRSNKPRSMKSGEEDQYRNVSDIKPQTINENTVYTGRRNENSVYTGRREDNNYANGRSTKENYTNKLPLKKETKRKNLDYFEPTQLIENSSSSTMAATSTRSPTPSDIEYITVDVDRTLAFKQLRRAGQSAD</sequence>